<dbReference type="AlphaFoldDB" id="A0A1B9IM76"/>
<dbReference type="GO" id="GO:0016020">
    <property type="term" value="C:membrane"/>
    <property type="evidence" value="ECO:0007669"/>
    <property type="project" value="UniProtKB-SubCell"/>
</dbReference>
<evidence type="ECO:0000313" key="9">
    <source>
        <dbReference type="EMBL" id="OCF56474.1"/>
    </source>
</evidence>
<evidence type="ECO:0000256" key="5">
    <source>
        <dbReference type="ARBA" id="ARBA00022989"/>
    </source>
</evidence>
<keyword evidence="3" id="KW-0808">Transferase</keyword>
<dbReference type="Pfam" id="PF04577">
    <property type="entry name" value="Glyco_transf_61"/>
    <property type="match status" value="1"/>
</dbReference>
<dbReference type="Proteomes" id="UP000092583">
    <property type="component" value="Unassembled WGS sequence"/>
</dbReference>
<evidence type="ECO:0000256" key="1">
    <source>
        <dbReference type="ARBA" id="ARBA00004167"/>
    </source>
</evidence>
<keyword evidence="10" id="KW-1185">Reference proteome</keyword>
<organism evidence="9 10">
    <name type="scientific">Kwoniella mangroviensis CBS 10435</name>
    <dbReference type="NCBI Taxonomy" id="1331196"/>
    <lineage>
        <taxon>Eukaryota</taxon>
        <taxon>Fungi</taxon>
        <taxon>Dikarya</taxon>
        <taxon>Basidiomycota</taxon>
        <taxon>Agaricomycotina</taxon>
        <taxon>Tremellomycetes</taxon>
        <taxon>Tremellales</taxon>
        <taxon>Cryptococcaceae</taxon>
        <taxon>Kwoniella</taxon>
    </lineage>
</organism>
<evidence type="ECO:0000256" key="3">
    <source>
        <dbReference type="ARBA" id="ARBA00022679"/>
    </source>
</evidence>
<feature type="domain" description="Glycosyltransferase 61 catalytic" evidence="8">
    <location>
        <begin position="11"/>
        <end position="161"/>
    </location>
</feature>
<dbReference type="GO" id="GO:0097363">
    <property type="term" value="F:protein O-acetylglucosaminyltransferase activity"/>
    <property type="evidence" value="ECO:0007669"/>
    <property type="project" value="TreeGrafter"/>
</dbReference>
<dbReference type="GO" id="GO:0035269">
    <property type="term" value="P:protein O-linked glycosylation via mannose"/>
    <property type="evidence" value="ECO:0007669"/>
    <property type="project" value="TreeGrafter"/>
</dbReference>
<sequence length="241" mass="27405">MWSISGEWIGFEKMVIVDRYASHRHNPIANEWNKMSLPIFEELPSPPPPFFAPYRQNLLQNLHLSVSTARGRVGKALNDVPKIVYFDRQETSRKLSDEDNDGILGVLRDLEKDGKAHVGVPHLSEMGFKNQVKAVKDADIIIGIHGNGLTDQMWMPEGGMVIELFIPDAFLRDYQVLSQALGHRHIAIWNDRILPPSEWKDIDGQMNPTLMHDGTLIPVSKIERLIQSYNIRHGTSEINLL</sequence>
<dbReference type="InterPro" id="IPR007657">
    <property type="entry name" value="Glycosyltransferase_61"/>
</dbReference>
<comment type="subcellular location">
    <subcellularLocation>
        <location evidence="1">Membrane</location>
        <topology evidence="1">Single-pass membrane protein</topology>
    </subcellularLocation>
</comment>
<protein>
    <recommendedName>
        <fullName evidence="8">Glycosyltransferase 61 catalytic domain-containing protein</fullName>
    </recommendedName>
</protein>
<accession>A0A1B9IM76</accession>
<evidence type="ECO:0000313" key="10">
    <source>
        <dbReference type="Proteomes" id="UP000092583"/>
    </source>
</evidence>
<keyword evidence="6" id="KW-0472">Membrane</keyword>
<dbReference type="PANTHER" id="PTHR20961">
    <property type="entry name" value="GLYCOSYLTRANSFERASE"/>
    <property type="match status" value="1"/>
</dbReference>
<evidence type="ECO:0000256" key="7">
    <source>
        <dbReference type="ARBA" id="ARBA00023180"/>
    </source>
</evidence>
<reference evidence="9 10" key="1">
    <citation type="submission" date="2013-07" db="EMBL/GenBank/DDBJ databases">
        <title>The Genome Sequence of Kwoniella mangroviensis CBS10435.</title>
        <authorList>
            <consortium name="The Broad Institute Genome Sequencing Platform"/>
            <person name="Cuomo C."/>
            <person name="Litvintseva A."/>
            <person name="Chen Y."/>
            <person name="Heitman J."/>
            <person name="Sun S."/>
            <person name="Springer D."/>
            <person name="Dromer F."/>
            <person name="Young S.K."/>
            <person name="Zeng Q."/>
            <person name="Gargeya S."/>
            <person name="Fitzgerald M."/>
            <person name="Abouelleil A."/>
            <person name="Alvarado L."/>
            <person name="Berlin A.M."/>
            <person name="Chapman S.B."/>
            <person name="Dewar J."/>
            <person name="Goldberg J."/>
            <person name="Griggs A."/>
            <person name="Gujja S."/>
            <person name="Hansen M."/>
            <person name="Howarth C."/>
            <person name="Imamovic A."/>
            <person name="Larimer J."/>
            <person name="McCowan C."/>
            <person name="Murphy C."/>
            <person name="Pearson M."/>
            <person name="Priest M."/>
            <person name="Roberts A."/>
            <person name="Saif S."/>
            <person name="Shea T."/>
            <person name="Sykes S."/>
            <person name="Wortman J."/>
            <person name="Nusbaum C."/>
            <person name="Birren B."/>
        </authorList>
    </citation>
    <scope>NUCLEOTIDE SEQUENCE [LARGE SCALE GENOMIC DNA]</scope>
    <source>
        <strain evidence="9 10">CBS 10435</strain>
    </source>
</reference>
<dbReference type="EMBL" id="KI669464">
    <property type="protein sequence ID" value="OCF56474.1"/>
    <property type="molecule type" value="Genomic_DNA"/>
</dbReference>
<dbReference type="GO" id="GO:0005783">
    <property type="term" value="C:endoplasmic reticulum"/>
    <property type="evidence" value="ECO:0007669"/>
    <property type="project" value="TreeGrafter"/>
</dbReference>
<keyword evidence="5" id="KW-1133">Transmembrane helix</keyword>
<evidence type="ECO:0000256" key="2">
    <source>
        <dbReference type="ARBA" id="ARBA00022676"/>
    </source>
</evidence>
<reference evidence="10" key="2">
    <citation type="submission" date="2013-12" db="EMBL/GenBank/DDBJ databases">
        <title>Evolution of pathogenesis and genome organization in the Tremellales.</title>
        <authorList>
            <person name="Cuomo C."/>
            <person name="Litvintseva A."/>
            <person name="Heitman J."/>
            <person name="Chen Y."/>
            <person name="Sun S."/>
            <person name="Springer D."/>
            <person name="Dromer F."/>
            <person name="Young S."/>
            <person name="Zeng Q."/>
            <person name="Chapman S."/>
            <person name="Gujja S."/>
            <person name="Saif S."/>
            <person name="Birren B."/>
        </authorList>
    </citation>
    <scope>NUCLEOTIDE SEQUENCE [LARGE SCALE GENOMIC DNA]</scope>
    <source>
        <strain evidence="10">CBS 10435</strain>
    </source>
</reference>
<evidence type="ECO:0000256" key="6">
    <source>
        <dbReference type="ARBA" id="ARBA00023136"/>
    </source>
</evidence>
<dbReference type="PANTHER" id="PTHR20961:SF38">
    <property type="entry name" value="PROTEIN O-LINKED-MANNOSE BETA-1,4-N-ACETYLGLUCOSAMINYLTRANSFERASE 2"/>
    <property type="match status" value="1"/>
</dbReference>
<dbReference type="STRING" id="1331196.A0A1B9IM76"/>
<dbReference type="OrthoDB" id="529273at2759"/>
<keyword evidence="4" id="KW-0812">Transmembrane</keyword>
<proteinExistence type="predicted"/>
<keyword evidence="7" id="KW-0325">Glycoprotein</keyword>
<dbReference type="InterPro" id="IPR049625">
    <property type="entry name" value="Glyco_transf_61_cat"/>
</dbReference>
<evidence type="ECO:0000256" key="4">
    <source>
        <dbReference type="ARBA" id="ARBA00022692"/>
    </source>
</evidence>
<gene>
    <name evidence="9" type="ORF">L486_05323</name>
</gene>
<keyword evidence="2" id="KW-0328">Glycosyltransferase</keyword>
<name>A0A1B9IM76_9TREE</name>
<evidence type="ECO:0000259" key="8">
    <source>
        <dbReference type="Pfam" id="PF04577"/>
    </source>
</evidence>